<dbReference type="InterPro" id="IPR009604">
    <property type="entry name" value="LsmAD_domain"/>
</dbReference>
<name>A0A0L0RWF9_ALLM3</name>
<dbReference type="PANTHER" id="PTHR12854">
    <property type="entry name" value="ATAXIN 2-RELATED"/>
    <property type="match status" value="1"/>
</dbReference>
<feature type="compositionally biased region" description="Pro residues" evidence="2">
    <location>
        <begin position="802"/>
        <end position="811"/>
    </location>
</feature>
<dbReference type="STRING" id="578462.A0A0L0RWF9"/>
<feature type="region of interest" description="Disordered" evidence="2">
    <location>
        <begin position="273"/>
        <end position="353"/>
    </location>
</feature>
<feature type="coiled-coil region" evidence="1">
    <location>
        <begin position="212"/>
        <end position="239"/>
    </location>
</feature>
<dbReference type="PANTHER" id="PTHR12854:SF7">
    <property type="entry name" value="ATAXIN-2 HOMOLOG"/>
    <property type="match status" value="1"/>
</dbReference>
<sequence>MLQQLLASGPAAATNPPDLAAATADKAAQAADARLHYAFALVLGHIAVVTTAAGDVFEGVVHAVVRAERMLVLKAVRHLEKAASIDAGDKKKKKNGTDADTPGLMDTLVVPLKDVAMFTVLHVATVNDDAKRASKAGFKTDTAISGATDVKERALERWVPEDDGSGAGGADMDLLHLDASTRGARGWNQFEVNETKFGLTTDYQEDIYTTTLDRSSDLYKQHEREAARIAREIEAAGSANVHVLEERGHAANDVDEEDRYGAVVRETAAAAAAAVPSHTRNAKEAYTSGRPRPKSFVGSAERPVLGAGGGGNAADQSTDSAGSPVPTAAKIGRGGDRPASLQPSDSASKLLTGSAVPASATSTLFRSPLSQRSPAPGAAAAAATAAGLPQISRDTVLREITRYKAVLANRTDEPAAASADKAAMSAAKEFARQVAQMPILVPTMRTLQYAHHNPAAAAAAAAAAASSSTSSSTASSSSSAAVPHHQLLQFQARLAMHNKVKAEQAAAASAAAAARQDKTAQNAASLQRRMGAYLAKEKQKIWESRQKLRAKTFDELRKFHAAFKLPKPEPPEDIADLLDKERARKRIQEHEVKLAAARKARGAAASAQGAKRAGSPGKSATGKDETKDKKSALNVTAKPFSFNLSAKSFVPIHPASSATGTTPSPTPAVPDTRKVQTGFFAGKELKVDPMSVKAMFIAPSVLANMNDTTWPVDQPNRSFRNIAQGIEMPVFPAMQPMYFIPTTPQGYPAQLPPGAQFIPMPIPMHYPGAPPGAMMPAPFGMPMPGMPVPPPPGHYNPAAAPNAPPPVPGPNNPQQAGRRGSPPVSSSAQPQPGAPAPGTAAPAYFPGAPMFPGPMFPGAPIPQGPHPPMGAQGATAQPPPPHSAGVPPHAAPTGIPPHHMAMYPMAAGPGMPIVPILAAAPGMPVPAGVMVAASAPLPQGAPAHGISPTHQGPPASAQALAE</sequence>
<feature type="domain" description="LsmAD" evidence="3">
    <location>
        <begin position="197"/>
        <end position="266"/>
    </location>
</feature>
<evidence type="ECO:0000313" key="4">
    <source>
        <dbReference type="EMBL" id="KNE54683.1"/>
    </source>
</evidence>
<feature type="compositionally biased region" description="Pro residues" evidence="2">
    <location>
        <begin position="849"/>
        <end position="868"/>
    </location>
</feature>
<dbReference type="InterPro" id="IPR025852">
    <property type="entry name" value="SM_dom_ATX"/>
</dbReference>
<keyword evidence="1" id="KW-0175">Coiled coil</keyword>
<feature type="region of interest" description="Disordered" evidence="2">
    <location>
        <begin position="599"/>
        <end position="632"/>
    </location>
</feature>
<evidence type="ECO:0000256" key="2">
    <source>
        <dbReference type="SAM" id="MobiDB-lite"/>
    </source>
</evidence>
<keyword evidence="5" id="KW-1185">Reference proteome</keyword>
<dbReference type="eggNOG" id="KOG2375">
    <property type="taxonomic scope" value="Eukaryota"/>
</dbReference>
<reference evidence="4 5" key="1">
    <citation type="submission" date="2009-11" db="EMBL/GenBank/DDBJ databases">
        <title>Annotation of Allomyces macrogynus ATCC 38327.</title>
        <authorList>
            <consortium name="The Broad Institute Genome Sequencing Platform"/>
            <person name="Russ C."/>
            <person name="Cuomo C."/>
            <person name="Burger G."/>
            <person name="Gray M.W."/>
            <person name="Holland P.W.H."/>
            <person name="King N."/>
            <person name="Lang F.B.F."/>
            <person name="Roger A.J."/>
            <person name="Ruiz-Trillo I."/>
            <person name="Young S.K."/>
            <person name="Zeng Q."/>
            <person name="Gargeya S."/>
            <person name="Fitzgerald M."/>
            <person name="Haas B."/>
            <person name="Abouelleil A."/>
            <person name="Alvarado L."/>
            <person name="Arachchi H.M."/>
            <person name="Berlin A."/>
            <person name="Chapman S.B."/>
            <person name="Gearin G."/>
            <person name="Goldberg J."/>
            <person name="Griggs A."/>
            <person name="Gujja S."/>
            <person name="Hansen M."/>
            <person name="Heiman D."/>
            <person name="Howarth C."/>
            <person name="Larimer J."/>
            <person name="Lui A."/>
            <person name="MacDonald P.J.P."/>
            <person name="McCowen C."/>
            <person name="Montmayeur A."/>
            <person name="Murphy C."/>
            <person name="Neiman D."/>
            <person name="Pearson M."/>
            <person name="Priest M."/>
            <person name="Roberts A."/>
            <person name="Saif S."/>
            <person name="Shea T."/>
            <person name="Sisk P."/>
            <person name="Stolte C."/>
            <person name="Sykes S."/>
            <person name="Wortman J."/>
            <person name="Nusbaum C."/>
            <person name="Birren B."/>
        </authorList>
    </citation>
    <scope>NUCLEOTIDE SEQUENCE [LARGE SCALE GENOMIC DNA]</scope>
    <source>
        <strain evidence="4 5">ATCC 38327</strain>
    </source>
</reference>
<dbReference type="SMART" id="SM01272">
    <property type="entry name" value="LsmAD"/>
    <property type="match status" value="1"/>
</dbReference>
<proteinExistence type="predicted"/>
<protein>
    <recommendedName>
        <fullName evidence="3">LsmAD domain-containing protein</fullName>
    </recommendedName>
</protein>
<evidence type="ECO:0000313" key="5">
    <source>
        <dbReference type="Proteomes" id="UP000054350"/>
    </source>
</evidence>
<dbReference type="InterPro" id="IPR045117">
    <property type="entry name" value="ATXN2-like"/>
</dbReference>
<dbReference type="Proteomes" id="UP000054350">
    <property type="component" value="Unassembled WGS sequence"/>
</dbReference>
<feature type="compositionally biased region" description="Low complexity" evidence="2">
    <location>
        <begin position="820"/>
        <end position="848"/>
    </location>
</feature>
<feature type="region of interest" description="Disordered" evidence="2">
    <location>
        <begin position="794"/>
        <end position="888"/>
    </location>
</feature>
<dbReference type="EMBL" id="GG745328">
    <property type="protein sequence ID" value="KNE54683.1"/>
    <property type="molecule type" value="Genomic_DNA"/>
</dbReference>
<feature type="compositionally biased region" description="Basic and acidic residues" evidence="2">
    <location>
        <begin position="621"/>
        <end position="631"/>
    </location>
</feature>
<accession>A0A0L0RWF9</accession>
<dbReference type="GO" id="GO:0003729">
    <property type="term" value="F:mRNA binding"/>
    <property type="evidence" value="ECO:0007669"/>
    <property type="project" value="TreeGrafter"/>
</dbReference>
<dbReference type="Pfam" id="PF06741">
    <property type="entry name" value="LsmAD"/>
    <property type="match status" value="1"/>
</dbReference>
<reference evidence="5" key="2">
    <citation type="submission" date="2009-11" db="EMBL/GenBank/DDBJ databases">
        <title>The Genome Sequence of Allomyces macrogynus strain ATCC 38327.</title>
        <authorList>
            <consortium name="The Broad Institute Genome Sequencing Platform"/>
            <person name="Russ C."/>
            <person name="Cuomo C."/>
            <person name="Shea T."/>
            <person name="Young S.K."/>
            <person name="Zeng Q."/>
            <person name="Koehrsen M."/>
            <person name="Haas B."/>
            <person name="Borodovsky M."/>
            <person name="Guigo R."/>
            <person name="Alvarado L."/>
            <person name="Berlin A."/>
            <person name="Borenstein D."/>
            <person name="Chen Z."/>
            <person name="Engels R."/>
            <person name="Freedman E."/>
            <person name="Gellesch M."/>
            <person name="Goldberg J."/>
            <person name="Griggs A."/>
            <person name="Gujja S."/>
            <person name="Heiman D."/>
            <person name="Hepburn T."/>
            <person name="Howarth C."/>
            <person name="Jen D."/>
            <person name="Larson L."/>
            <person name="Lewis B."/>
            <person name="Mehta T."/>
            <person name="Park D."/>
            <person name="Pearson M."/>
            <person name="Roberts A."/>
            <person name="Saif S."/>
            <person name="Shenoy N."/>
            <person name="Sisk P."/>
            <person name="Stolte C."/>
            <person name="Sykes S."/>
            <person name="Walk T."/>
            <person name="White J."/>
            <person name="Yandava C."/>
            <person name="Burger G."/>
            <person name="Gray M.W."/>
            <person name="Holland P.W.H."/>
            <person name="King N."/>
            <person name="Lang F.B.F."/>
            <person name="Roger A.J."/>
            <person name="Ruiz-Trillo I."/>
            <person name="Lander E."/>
            <person name="Nusbaum C."/>
        </authorList>
    </citation>
    <scope>NUCLEOTIDE SEQUENCE [LARGE SCALE GENOMIC DNA]</scope>
    <source>
        <strain evidence="5">ATCC 38327</strain>
    </source>
</reference>
<evidence type="ECO:0000259" key="3">
    <source>
        <dbReference type="SMART" id="SM01272"/>
    </source>
</evidence>
<dbReference type="AlphaFoldDB" id="A0A0L0RWF9"/>
<feature type="compositionally biased region" description="Polar residues" evidence="2">
    <location>
        <begin position="341"/>
        <end position="351"/>
    </location>
</feature>
<feature type="region of interest" description="Disordered" evidence="2">
    <location>
        <begin position="941"/>
        <end position="962"/>
    </location>
</feature>
<dbReference type="VEuPathDB" id="FungiDB:AMAG_00642"/>
<dbReference type="GO" id="GO:0034063">
    <property type="term" value="P:stress granule assembly"/>
    <property type="evidence" value="ECO:0007669"/>
    <property type="project" value="TreeGrafter"/>
</dbReference>
<dbReference type="Pfam" id="PF14438">
    <property type="entry name" value="SM-ATX"/>
    <property type="match status" value="1"/>
</dbReference>
<organism evidence="4 5">
    <name type="scientific">Allomyces macrogynus (strain ATCC 38327)</name>
    <name type="common">Allomyces javanicus var. macrogynus</name>
    <dbReference type="NCBI Taxonomy" id="578462"/>
    <lineage>
        <taxon>Eukaryota</taxon>
        <taxon>Fungi</taxon>
        <taxon>Fungi incertae sedis</taxon>
        <taxon>Blastocladiomycota</taxon>
        <taxon>Blastocladiomycetes</taxon>
        <taxon>Blastocladiales</taxon>
        <taxon>Blastocladiaceae</taxon>
        <taxon>Allomyces</taxon>
    </lineage>
</organism>
<dbReference type="GO" id="GO:0010494">
    <property type="term" value="C:cytoplasmic stress granule"/>
    <property type="evidence" value="ECO:0007669"/>
    <property type="project" value="TreeGrafter"/>
</dbReference>
<gene>
    <name evidence="4" type="ORF">AMAG_00642</name>
</gene>
<dbReference type="OrthoDB" id="2275718at2759"/>
<evidence type="ECO:0000256" key="1">
    <source>
        <dbReference type="SAM" id="Coils"/>
    </source>
</evidence>
<feature type="compositionally biased region" description="Low complexity" evidence="2">
    <location>
        <begin position="602"/>
        <end position="615"/>
    </location>
</feature>